<organism evidence="1 2">
    <name type="scientific">Brevundimonas aurantiaca</name>
    <dbReference type="NCBI Taxonomy" id="74316"/>
    <lineage>
        <taxon>Bacteria</taxon>
        <taxon>Pseudomonadati</taxon>
        <taxon>Pseudomonadota</taxon>
        <taxon>Alphaproteobacteria</taxon>
        <taxon>Caulobacterales</taxon>
        <taxon>Caulobacteraceae</taxon>
        <taxon>Brevundimonas</taxon>
    </lineage>
</organism>
<gene>
    <name evidence="1" type="ORF">GGQ93_002567</name>
</gene>
<comment type="caution">
    <text evidence="1">The sequence shown here is derived from an EMBL/GenBank/DDBJ whole genome shotgun (WGS) entry which is preliminary data.</text>
</comment>
<keyword evidence="2" id="KW-1185">Reference proteome</keyword>
<reference evidence="1 2" key="1">
    <citation type="submission" date="2020-08" db="EMBL/GenBank/DDBJ databases">
        <title>Genomic Encyclopedia of Type Strains, Phase IV (KMG-IV): sequencing the most valuable type-strain genomes for metagenomic binning, comparative biology and taxonomic classification.</title>
        <authorList>
            <person name="Goeker M."/>
        </authorList>
    </citation>
    <scope>NUCLEOTIDE SEQUENCE [LARGE SCALE GENOMIC DNA]</scope>
    <source>
        <strain evidence="1 2">DSM 4731</strain>
    </source>
</reference>
<name>A0A7W9C835_9CAUL</name>
<evidence type="ECO:0008006" key="3">
    <source>
        <dbReference type="Google" id="ProtNLM"/>
    </source>
</evidence>
<protein>
    <recommendedName>
        <fullName evidence="3">DNA repair protein MmcB-related protein</fullName>
    </recommendedName>
</protein>
<accession>A0A7W9C835</accession>
<sequence>MAAAALHLELVFSRPETTLSVTRGAARLMLDLGYAPLLEVGLPNGRRADVMALGPRGDVVICEVKSGVDDYRVDRKWQAYGPFCDAFYFAVAPEFPQDILPEAPGLIVADGFGGAVVREAPATPLAPARRKALTLAFARLGALRTFRDERP</sequence>
<evidence type="ECO:0000313" key="2">
    <source>
        <dbReference type="Proteomes" id="UP000527324"/>
    </source>
</evidence>
<dbReference type="RefSeq" id="WP_054764603.1">
    <property type="nucleotide sequence ID" value="NZ_CAJFZW010000020.1"/>
</dbReference>
<dbReference type="InterPro" id="IPR009394">
    <property type="entry name" value="MmcB-like"/>
</dbReference>
<dbReference type="PIRSF" id="PIRSF031796">
    <property type="entry name" value="UPC031796"/>
    <property type="match status" value="1"/>
</dbReference>
<dbReference type="EMBL" id="JACHOQ010000007">
    <property type="protein sequence ID" value="MBB5740835.1"/>
    <property type="molecule type" value="Genomic_DNA"/>
</dbReference>
<dbReference type="Proteomes" id="UP000527324">
    <property type="component" value="Unassembled WGS sequence"/>
</dbReference>
<dbReference type="AlphaFoldDB" id="A0A7W9C835"/>
<dbReference type="Pfam" id="PF06319">
    <property type="entry name" value="MmcB-like"/>
    <property type="match status" value="1"/>
</dbReference>
<proteinExistence type="predicted"/>
<evidence type="ECO:0000313" key="1">
    <source>
        <dbReference type="EMBL" id="MBB5740835.1"/>
    </source>
</evidence>